<gene>
    <name evidence="1" type="ORF">PDESU_05316</name>
</gene>
<dbReference type="PROSITE" id="PS51257">
    <property type="entry name" value="PROKAR_LIPOPROTEIN"/>
    <property type="match status" value="1"/>
</dbReference>
<keyword evidence="2" id="KW-1185">Reference proteome</keyword>
<protein>
    <submittedName>
        <fullName evidence="1">Uncharacterized protein</fullName>
    </submittedName>
</protein>
<evidence type="ECO:0000313" key="2">
    <source>
        <dbReference type="Proteomes" id="UP000366872"/>
    </source>
</evidence>
<name>A0A6C2U9Q6_PONDE</name>
<dbReference type="EMBL" id="CAAHFG010000004">
    <property type="protein sequence ID" value="VGO16725.1"/>
    <property type="molecule type" value="Genomic_DNA"/>
</dbReference>
<sequence length="45" mass="4876">MKVIHVVMLISLLFTFGCQKIDTALLGGNQDTQATIEGDIDALQL</sequence>
<accession>A0A6C2U9Q6</accession>
<organism evidence="1 2">
    <name type="scientific">Pontiella desulfatans</name>
    <dbReference type="NCBI Taxonomy" id="2750659"/>
    <lineage>
        <taxon>Bacteria</taxon>
        <taxon>Pseudomonadati</taxon>
        <taxon>Kiritimatiellota</taxon>
        <taxon>Kiritimatiellia</taxon>
        <taxon>Kiritimatiellales</taxon>
        <taxon>Pontiellaceae</taxon>
        <taxon>Pontiella</taxon>
    </lineage>
</organism>
<reference evidence="1 2" key="1">
    <citation type="submission" date="2019-04" db="EMBL/GenBank/DDBJ databases">
        <authorList>
            <person name="Van Vliet M D."/>
        </authorList>
    </citation>
    <scope>NUCLEOTIDE SEQUENCE [LARGE SCALE GENOMIC DNA]</scope>
    <source>
        <strain evidence="1 2">F1</strain>
    </source>
</reference>
<dbReference type="AlphaFoldDB" id="A0A6C2U9Q6"/>
<proteinExistence type="predicted"/>
<evidence type="ECO:0000313" key="1">
    <source>
        <dbReference type="EMBL" id="VGO16725.1"/>
    </source>
</evidence>
<dbReference type="Proteomes" id="UP000366872">
    <property type="component" value="Unassembled WGS sequence"/>
</dbReference>